<evidence type="ECO:0000313" key="1">
    <source>
        <dbReference type="EMBL" id="TQW00520.1"/>
    </source>
</evidence>
<proteinExistence type="predicted"/>
<accession>A0A545VFX8</accession>
<protein>
    <submittedName>
        <fullName evidence="1">Uncharacterized protein</fullName>
    </submittedName>
</protein>
<comment type="caution">
    <text evidence="1">The sequence shown here is derived from an EMBL/GenBank/DDBJ whole genome shotgun (WGS) entry which is preliminary data.</text>
</comment>
<evidence type="ECO:0000313" key="2">
    <source>
        <dbReference type="Proteomes" id="UP000315783"/>
    </source>
</evidence>
<gene>
    <name evidence="1" type="ORF">IF1G_00451</name>
</gene>
<reference evidence="1 2" key="1">
    <citation type="journal article" date="2019" name="Appl. Microbiol. Biotechnol.">
        <title>Genome sequence of Isaria javanica and comparative genome analysis insights into family S53 peptidase evolution in fungal entomopathogens.</title>
        <authorList>
            <person name="Lin R."/>
            <person name="Zhang X."/>
            <person name="Xin B."/>
            <person name="Zou M."/>
            <person name="Gao Y."/>
            <person name="Qin F."/>
            <person name="Hu Q."/>
            <person name="Xie B."/>
            <person name="Cheng X."/>
        </authorList>
    </citation>
    <scope>NUCLEOTIDE SEQUENCE [LARGE SCALE GENOMIC DNA]</scope>
    <source>
        <strain evidence="1 2">IJ1G</strain>
    </source>
</reference>
<sequence>MLPGKFSFKVGAAKRFPFCLCDKLLTRGRCAGLPVTRPLGSRTGMDIQAARRVYRKPATTKCLLHCSLMYNRATAVSLGSGYCCKPRPLFFSEQIFGIQDARQTCALHLFSRMYEINAPQPLPSPWPTGDALAQPEISGPDGATTDSTARTEYLLVDW</sequence>
<keyword evidence="2" id="KW-1185">Reference proteome</keyword>
<dbReference type="Proteomes" id="UP000315783">
    <property type="component" value="Unassembled WGS sequence"/>
</dbReference>
<dbReference type="EMBL" id="SPUK01000001">
    <property type="protein sequence ID" value="TQW00520.1"/>
    <property type="molecule type" value="Genomic_DNA"/>
</dbReference>
<name>A0A545VFX8_9HYPO</name>
<dbReference type="AlphaFoldDB" id="A0A545VFX8"/>
<organism evidence="1 2">
    <name type="scientific">Cordyceps javanica</name>
    <dbReference type="NCBI Taxonomy" id="43265"/>
    <lineage>
        <taxon>Eukaryota</taxon>
        <taxon>Fungi</taxon>
        <taxon>Dikarya</taxon>
        <taxon>Ascomycota</taxon>
        <taxon>Pezizomycotina</taxon>
        <taxon>Sordariomycetes</taxon>
        <taxon>Hypocreomycetidae</taxon>
        <taxon>Hypocreales</taxon>
        <taxon>Cordycipitaceae</taxon>
        <taxon>Cordyceps</taxon>
    </lineage>
</organism>